<evidence type="ECO:0000313" key="2">
    <source>
        <dbReference type="Proteomes" id="UP001373714"/>
    </source>
</evidence>
<keyword evidence="2" id="KW-1185">Reference proteome</keyword>
<dbReference type="EMBL" id="JAVHNS010000010">
    <property type="protein sequence ID" value="KAK6341838.1"/>
    <property type="molecule type" value="Genomic_DNA"/>
</dbReference>
<accession>A0AAV9UNL1</accession>
<evidence type="ECO:0000313" key="1">
    <source>
        <dbReference type="EMBL" id="KAK6341838.1"/>
    </source>
</evidence>
<comment type="caution">
    <text evidence="1">The sequence shown here is derived from an EMBL/GenBank/DDBJ whole genome shotgun (WGS) entry which is preliminary data.</text>
</comment>
<dbReference type="AlphaFoldDB" id="A0AAV9UNL1"/>
<proteinExistence type="predicted"/>
<gene>
    <name evidence="1" type="ORF">TWF730_001326</name>
</gene>
<reference evidence="1 2" key="1">
    <citation type="submission" date="2019-10" db="EMBL/GenBank/DDBJ databases">
        <authorList>
            <person name="Palmer J.M."/>
        </authorList>
    </citation>
    <scope>NUCLEOTIDE SEQUENCE [LARGE SCALE GENOMIC DNA]</scope>
    <source>
        <strain evidence="1 2">TWF730</strain>
    </source>
</reference>
<sequence>MPEPAVKLFTTTEPVLALAAGIYAFWRLEKSGFNRQEMHEYFCDEGSWVECSQDVYVVYTQPELLSASQD</sequence>
<dbReference type="Proteomes" id="UP001373714">
    <property type="component" value="Unassembled WGS sequence"/>
</dbReference>
<name>A0AAV9UNL1_9PEZI</name>
<protein>
    <submittedName>
        <fullName evidence="1">Uncharacterized protein</fullName>
    </submittedName>
</protein>
<organism evidence="1 2">
    <name type="scientific">Orbilia blumenaviensis</name>
    <dbReference type="NCBI Taxonomy" id="1796055"/>
    <lineage>
        <taxon>Eukaryota</taxon>
        <taxon>Fungi</taxon>
        <taxon>Dikarya</taxon>
        <taxon>Ascomycota</taxon>
        <taxon>Pezizomycotina</taxon>
        <taxon>Orbiliomycetes</taxon>
        <taxon>Orbiliales</taxon>
        <taxon>Orbiliaceae</taxon>
        <taxon>Orbilia</taxon>
    </lineage>
</organism>